<dbReference type="InterPro" id="IPR018691">
    <property type="entry name" value="DUF2188"/>
</dbReference>
<accession>A0ABS7PQ72</accession>
<dbReference type="Proteomes" id="UP000706039">
    <property type="component" value="Unassembled WGS sequence"/>
</dbReference>
<sequence>MQMAHYTVIRDGAVWRINLAGKNYGPYATQSAAIRDAIDTAGKAVTTGYQARVMVQEEDGSFREEWRSAPAVPSV</sequence>
<dbReference type="RefSeq" id="WP_222989282.1">
    <property type="nucleotide sequence ID" value="NZ_JAINVV010000004.1"/>
</dbReference>
<reference evidence="1 2" key="1">
    <citation type="submission" date="2021-08" db="EMBL/GenBank/DDBJ databases">
        <authorList>
            <person name="Tuo L."/>
        </authorList>
    </citation>
    <scope>NUCLEOTIDE SEQUENCE [LARGE SCALE GENOMIC DNA]</scope>
    <source>
        <strain evidence="1 2">JCM 31229</strain>
    </source>
</reference>
<evidence type="ECO:0000313" key="2">
    <source>
        <dbReference type="Proteomes" id="UP000706039"/>
    </source>
</evidence>
<comment type="caution">
    <text evidence="1">The sequence shown here is derived from an EMBL/GenBank/DDBJ whole genome shotgun (WGS) entry which is preliminary data.</text>
</comment>
<keyword evidence="2" id="KW-1185">Reference proteome</keyword>
<gene>
    <name evidence="1" type="ORF">K7G82_07755</name>
</gene>
<proteinExistence type="predicted"/>
<evidence type="ECO:0000313" key="1">
    <source>
        <dbReference type="EMBL" id="MBY8822179.1"/>
    </source>
</evidence>
<organism evidence="1 2">
    <name type="scientific">Sphingomonas colocasiae</name>
    <dbReference type="NCBI Taxonomy" id="1848973"/>
    <lineage>
        <taxon>Bacteria</taxon>
        <taxon>Pseudomonadati</taxon>
        <taxon>Pseudomonadota</taxon>
        <taxon>Alphaproteobacteria</taxon>
        <taxon>Sphingomonadales</taxon>
        <taxon>Sphingomonadaceae</taxon>
        <taxon>Sphingomonas</taxon>
    </lineage>
</organism>
<protein>
    <submittedName>
        <fullName evidence="1">DUF2188 domain-containing protein</fullName>
    </submittedName>
</protein>
<name>A0ABS7PQ72_9SPHN</name>
<dbReference type="Pfam" id="PF09954">
    <property type="entry name" value="DUF2188"/>
    <property type="match status" value="1"/>
</dbReference>
<dbReference type="EMBL" id="JAINVV010000004">
    <property type="protein sequence ID" value="MBY8822179.1"/>
    <property type="molecule type" value="Genomic_DNA"/>
</dbReference>